<dbReference type="AlphaFoldDB" id="A0A8T1V0G9"/>
<sequence>MASSRAGLTCVKWRESVLRIEGVHSIAWGLYESWTSSVGEADPFVLAHFASPLHLLGTIACPPNEMVGDIRDEANSIINLFAPLLMENLVAEFQRF</sequence>
<name>A0A8T1V0G9_9STRA</name>
<reference evidence="1" key="1">
    <citation type="submission" date="2021-01" db="EMBL/GenBank/DDBJ databases">
        <title>Phytophthora aleatoria, a newly-described species from Pinus radiata is distinct from Phytophthora cactorum isolates based on comparative genomics.</title>
        <authorList>
            <person name="Mcdougal R."/>
            <person name="Panda P."/>
            <person name="Williams N."/>
            <person name="Studholme D.J."/>
        </authorList>
    </citation>
    <scope>NUCLEOTIDE SEQUENCE</scope>
    <source>
        <strain evidence="1">NZFS 3830</strain>
    </source>
</reference>
<evidence type="ECO:0000313" key="1">
    <source>
        <dbReference type="EMBL" id="KAG6972907.1"/>
    </source>
</evidence>
<evidence type="ECO:0000313" key="2">
    <source>
        <dbReference type="Proteomes" id="UP000688947"/>
    </source>
</evidence>
<accession>A0A8T1V0G9</accession>
<proteinExistence type="predicted"/>
<dbReference type="OrthoDB" id="113191at2759"/>
<comment type="caution">
    <text evidence="1">The sequence shown here is derived from an EMBL/GenBank/DDBJ whole genome shotgun (WGS) entry which is preliminary data.</text>
</comment>
<organism evidence="1 2">
    <name type="scientific">Phytophthora cactorum</name>
    <dbReference type="NCBI Taxonomy" id="29920"/>
    <lineage>
        <taxon>Eukaryota</taxon>
        <taxon>Sar</taxon>
        <taxon>Stramenopiles</taxon>
        <taxon>Oomycota</taxon>
        <taxon>Peronosporomycetes</taxon>
        <taxon>Peronosporales</taxon>
        <taxon>Peronosporaceae</taxon>
        <taxon>Phytophthora</taxon>
    </lineage>
</organism>
<dbReference type="EMBL" id="JAENGZ010000028">
    <property type="protein sequence ID" value="KAG6972907.1"/>
    <property type="molecule type" value="Genomic_DNA"/>
</dbReference>
<dbReference type="Proteomes" id="UP000688947">
    <property type="component" value="Unassembled WGS sequence"/>
</dbReference>
<protein>
    <submittedName>
        <fullName evidence="1">Uncharacterized protein</fullName>
    </submittedName>
</protein>
<gene>
    <name evidence="1" type="ORF">JG687_00001228</name>
</gene>